<dbReference type="SUPFAM" id="SSF49899">
    <property type="entry name" value="Concanavalin A-like lectins/glucanases"/>
    <property type="match status" value="4"/>
</dbReference>
<dbReference type="PANTHER" id="PTHR15036:SF67">
    <property type="entry name" value="LAMININ SUBUNIT ALPHA-LIKE PROTEIN"/>
    <property type="match status" value="1"/>
</dbReference>
<dbReference type="InterPro" id="IPR010307">
    <property type="entry name" value="Laminin_dom_II"/>
</dbReference>
<gene>
    <name evidence="5" type="primary">LOC106471778</name>
</gene>
<feature type="domain" description="Laminin G" evidence="3">
    <location>
        <begin position="42"/>
        <end position="235"/>
    </location>
</feature>
<dbReference type="InterPro" id="IPR013320">
    <property type="entry name" value="ConA-like_dom_sf"/>
</dbReference>
<evidence type="ECO:0000256" key="1">
    <source>
        <dbReference type="PROSITE-ProRule" id="PRU00122"/>
    </source>
</evidence>
<dbReference type="SMART" id="SM00282">
    <property type="entry name" value="LamG"/>
    <property type="match status" value="4"/>
</dbReference>
<dbReference type="Pfam" id="PF00054">
    <property type="entry name" value="Laminin_G_1"/>
    <property type="match status" value="1"/>
</dbReference>
<evidence type="ECO:0000313" key="4">
    <source>
        <dbReference type="Proteomes" id="UP000694941"/>
    </source>
</evidence>
<dbReference type="PANTHER" id="PTHR15036">
    <property type="entry name" value="PIKACHURIN-LIKE PROTEIN"/>
    <property type="match status" value="1"/>
</dbReference>
<feature type="domain" description="Laminin G" evidence="3">
    <location>
        <begin position="682"/>
        <end position="841"/>
    </location>
</feature>
<evidence type="ECO:0000259" key="3">
    <source>
        <dbReference type="PROSITE" id="PS50025"/>
    </source>
</evidence>
<comment type="caution">
    <text evidence="1">Lacks conserved residue(s) required for the propagation of feature annotation.</text>
</comment>
<dbReference type="Gene3D" id="2.60.120.200">
    <property type="match status" value="4"/>
</dbReference>
<sequence length="841" mass="93453">MKKVGDKNKIVSRLGTDVADKIAELRRKVELARDQANRIKVGVRFYGNTTLQLRNPTDMKRAATYTYMSLYFRTEEKNGLLAYVGNEIGTNKYLKNVNTDDFMALEIVDGKVVLTMELGSGLDSTFSTTNVNDGQWHRATVERTGKIGTLTVQTDAGEEGIKNDVSEIHIPGTFSVFNLNENASKLYIGGIPEAAKIQKDVQTRTFTGCIEEVDFGETPVGLWNFVKAQNNFEGCVGRDKLVTLVTSNGLRFDGRGYAIMPGERHNFAREIIVILEFKTYAEEGLLFLVENGNNFFALELQEGRLFSKLMLDGNLVVLKSPNVYNNGSWHRVEAKRVGKDTLLSINSVEVDSGLASEVELQKTRDIYVGGYPGGHTHTEITNVNFEGCIQNLQIGTANEDLNKNKEALGVVPGCPATIARTVSFSNESPGYVAMRRTSMKSHLNKYAQLTFKFKTVEPDGLIFYAADEEQSSYLSIALADGHLVMKSNPGGEIRTATSKKYNDKNWHYVTATKTLHQLRLDIDDLYDFNQETSDKNEISITTPLYFGGVPQDYVIKPQAAASVKTFIGCIGDTTVNNQFQNFADSQDRPGSSLTSCPLADPDEVTTEPPVVDYSTVSPDHTEEETTEDQEIQKPDFDIFTTLLPSTTLPTTLEPTVPYPTPYGLCKLPISPLSDPDVTAEDGMRYGNSPWARREFYVRTSTLLDESTFSLEFKTDLPDGAMFYVSGSDYTYFVAFYLRNSKVFFAFDCGGGAGRASTNENYNDGDWHSVKFSRRGRNGQLEVDGREVIEVKSLGSPNSLNVRAPVYIGGLSEDTARKAKNNLQVKVIFYIPDTIRPTLQLF</sequence>
<dbReference type="Proteomes" id="UP000694941">
    <property type="component" value="Unplaced"/>
</dbReference>
<dbReference type="CDD" id="cd00110">
    <property type="entry name" value="LamG"/>
    <property type="match status" value="4"/>
</dbReference>
<protein>
    <submittedName>
        <fullName evidence="5">Laminin subunit alpha-like isoform X1</fullName>
    </submittedName>
</protein>
<keyword evidence="1" id="KW-1015">Disulfide bond</keyword>
<reference evidence="5" key="1">
    <citation type="submission" date="2025-08" db="UniProtKB">
        <authorList>
            <consortium name="RefSeq"/>
        </authorList>
    </citation>
    <scope>IDENTIFICATION</scope>
    <source>
        <tissue evidence="5">Muscle</tissue>
    </source>
</reference>
<feature type="compositionally biased region" description="Polar residues" evidence="2">
    <location>
        <begin position="582"/>
        <end position="595"/>
    </location>
</feature>
<feature type="domain" description="Laminin G" evidence="3">
    <location>
        <begin position="421"/>
        <end position="596"/>
    </location>
</feature>
<dbReference type="RefSeq" id="XP_022256100.1">
    <property type="nucleotide sequence ID" value="XM_022400392.1"/>
</dbReference>
<dbReference type="Pfam" id="PF02210">
    <property type="entry name" value="Laminin_G_2"/>
    <property type="match status" value="3"/>
</dbReference>
<accession>A0ABM1TJP4</accession>
<feature type="domain" description="Laminin G" evidence="3">
    <location>
        <begin position="247"/>
        <end position="414"/>
    </location>
</feature>
<evidence type="ECO:0000256" key="2">
    <source>
        <dbReference type="SAM" id="MobiDB-lite"/>
    </source>
</evidence>
<name>A0ABM1TJP4_LIMPO</name>
<evidence type="ECO:0000313" key="5">
    <source>
        <dbReference type="RefSeq" id="XP_022256100.1"/>
    </source>
</evidence>
<feature type="region of interest" description="Disordered" evidence="2">
    <location>
        <begin position="582"/>
        <end position="633"/>
    </location>
</feature>
<feature type="disulfide bond" evidence="1">
    <location>
        <begin position="569"/>
        <end position="596"/>
    </location>
</feature>
<dbReference type="PROSITE" id="PS50025">
    <property type="entry name" value="LAM_G_DOMAIN"/>
    <property type="match status" value="4"/>
</dbReference>
<dbReference type="InterPro" id="IPR001791">
    <property type="entry name" value="Laminin_G"/>
</dbReference>
<proteinExistence type="predicted"/>
<organism evidence="4 5">
    <name type="scientific">Limulus polyphemus</name>
    <name type="common">Atlantic horseshoe crab</name>
    <dbReference type="NCBI Taxonomy" id="6850"/>
    <lineage>
        <taxon>Eukaryota</taxon>
        <taxon>Metazoa</taxon>
        <taxon>Ecdysozoa</taxon>
        <taxon>Arthropoda</taxon>
        <taxon>Chelicerata</taxon>
        <taxon>Merostomata</taxon>
        <taxon>Xiphosura</taxon>
        <taxon>Limulidae</taxon>
        <taxon>Limulus</taxon>
    </lineage>
</organism>
<dbReference type="InterPro" id="IPR050372">
    <property type="entry name" value="Neurexin-related_CASP"/>
</dbReference>
<keyword evidence="4" id="KW-1185">Reference proteome</keyword>
<dbReference type="GeneID" id="106471778"/>
<dbReference type="Pfam" id="PF06009">
    <property type="entry name" value="Laminin_II"/>
    <property type="match status" value="1"/>
</dbReference>